<dbReference type="GO" id="GO:0004222">
    <property type="term" value="F:metalloendopeptidase activity"/>
    <property type="evidence" value="ECO:0007669"/>
    <property type="project" value="TreeGrafter"/>
</dbReference>
<dbReference type="InterPro" id="IPR016047">
    <property type="entry name" value="M23ase_b-sheet_dom"/>
</dbReference>
<organism evidence="3 4">
    <name type="scientific">Candidatus Curtissbacteria bacterium GW2011_GWA2_41_24</name>
    <dbReference type="NCBI Taxonomy" id="1618411"/>
    <lineage>
        <taxon>Bacteria</taxon>
        <taxon>Candidatus Curtissiibacteriota</taxon>
    </lineage>
</organism>
<feature type="domain" description="LysM" evidence="2">
    <location>
        <begin position="124"/>
        <end position="168"/>
    </location>
</feature>
<dbReference type="InterPro" id="IPR018392">
    <property type="entry name" value="LysM"/>
</dbReference>
<dbReference type="Proteomes" id="UP000034493">
    <property type="component" value="Unassembled WGS sequence"/>
</dbReference>
<sequence length="369" mass="39129">MDHDPIHKEFVAFLVAFVSYLTSRIQKTGLNFEKIKNIVVDTLLVRRGANTSLFIHLSILGLAITVLISGGVFSSTSVISGSYPGVPANPLVAGATEDVTSVGVISSSITPVTVISDKPRDKTVEYEVKSGETVSSIAKDFGVSEETILWANDLSATSQIKEGQKLEILPVSGVAHEVEGGDTIYSLAKKYRASSQAIIDFPFNDVGDDFQLLTGQTLIVPDGAPPEKPKPAPTQYLARENIPVSDLGTAQFIWPASGDLAQYFSWYHPGIDISNLGGGPIFASDSGTVVVAGWPDNFGYGNRVEVDHGNGYRTRYAHLSAIYVSVGQKVVKGEVVGAMGSTGRSTGVHVDFGISKDGTALNPLGILGK</sequence>
<gene>
    <name evidence="3" type="ORF">UU56_C0026G0001</name>
</gene>
<dbReference type="InterPro" id="IPR036779">
    <property type="entry name" value="LysM_dom_sf"/>
</dbReference>
<dbReference type="InterPro" id="IPR050570">
    <property type="entry name" value="Cell_wall_metabolism_enzyme"/>
</dbReference>
<dbReference type="AlphaFoldDB" id="A0A0G0Y0G8"/>
<dbReference type="PROSITE" id="PS51782">
    <property type="entry name" value="LYSM"/>
    <property type="match status" value="2"/>
</dbReference>
<feature type="domain" description="LysM" evidence="2">
    <location>
        <begin position="174"/>
        <end position="220"/>
    </location>
</feature>
<feature type="transmembrane region" description="Helical" evidence="1">
    <location>
        <begin position="53"/>
        <end position="73"/>
    </location>
</feature>
<dbReference type="EMBL" id="LCBC01000026">
    <property type="protein sequence ID" value="KKS02891.1"/>
    <property type="molecule type" value="Genomic_DNA"/>
</dbReference>
<dbReference type="SUPFAM" id="SSF54106">
    <property type="entry name" value="LysM domain"/>
    <property type="match status" value="2"/>
</dbReference>
<dbReference type="Gene3D" id="2.70.70.10">
    <property type="entry name" value="Glucose Permease (Domain IIA)"/>
    <property type="match status" value="1"/>
</dbReference>
<dbReference type="Gene3D" id="3.10.350.10">
    <property type="entry name" value="LysM domain"/>
    <property type="match status" value="2"/>
</dbReference>
<evidence type="ECO:0000313" key="4">
    <source>
        <dbReference type="Proteomes" id="UP000034493"/>
    </source>
</evidence>
<protein>
    <submittedName>
        <fullName evidence="3">Peptidase M23</fullName>
    </submittedName>
</protein>
<keyword evidence="1" id="KW-0812">Transmembrane</keyword>
<evidence type="ECO:0000313" key="3">
    <source>
        <dbReference type="EMBL" id="KKS02891.1"/>
    </source>
</evidence>
<dbReference type="Pfam" id="PF01551">
    <property type="entry name" value="Peptidase_M23"/>
    <property type="match status" value="1"/>
</dbReference>
<comment type="caution">
    <text evidence="3">The sequence shown here is derived from an EMBL/GenBank/DDBJ whole genome shotgun (WGS) entry which is preliminary data.</text>
</comment>
<feature type="transmembrane region" description="Helical" evidence="1">
    <location>
        <begin position="6"/>
        <end position="23"/>
    </location>
</feature>
<dbReference type="PANTHER" id="PTHR21666">
    <property type="entry name" value="PEPTIDASE-RELATED"/>
    <property type="match status" value="1"/>
</dbReference>
<dbReference type="SMART" id="SM00257">
    <property type="entry name" value="LysM"/>
    <property type="match status" value="2"/>
</dbReference>
<keyword evidence="1" id="KW-0472">Membrane</keyword>
<keyword evidence="1" id="KW-1133">Transmembrane helix</keyword>
<proteinExistence type="predicted"/>
<dbReference type="PANTHER" id="PTHR21666:SF270">
    <property type="entry name" value="MUREIN HYDROLASE ACTIVATOR ENVC"/>
    <property type="match status" value="1"/>
</dbReference>
<dbReference type="SUPFAM" id="SSF51261">
    <property type="entry name" value="Duplicated hybrid motif"/>
    <property type="match status" value="1"/>
</dbReference>
<dbReference type="PATRIC" id="fig|1618411.3.peg.1105"/>
<accession>A0A0G0Y0G8</accession>
<evidence type="ECO:0000259" key="2">
    <source>
        <dbReference type="PROSITE" id="PS51782"/>
    </source>
</evidence>
<dbReference type="CDD" id="cd12797">
    <property type="entry name" value="M23_peptidase"/>
    <property type="match status" value="1"/>
</dbReference>
<dbReference type="CDD" id="cd00118">
    <property type="entry name" value="LysM"/>
    <property type="match status" value="2"/>
</dbReference>
<dbReference type="Pfam" id="PF01476">
    <property type="entry name" value="LysM"/>
    <property type="match status" value="2"/>
</dbReference>
<evidence type="ECO:0000256" key="1">
    <source>
        <dbReference type="SAM" id="Phobius"/>
    </source>
</evidence>
<dbReference type="InterPro" id="IPR011055">
    <property type="entry name" value="Dup_hybrid_motif"/>
</dbReference>
<reference evidence="3 4" key="1">
    <citation type="journal article" date="2015" name="Nature">
        <title>rRNA introns, odd ribosomes, and small enigmatic genomes across a large radiation of phyla.</title>
        <authorList>
            <person name="Brown C.T."/>
            <person name="Hug L.A."/>
            <person name="Thomas B.C."/>
            <person name="Sharon I."/>
            <person name="Castelle C.J."/>
            <person name="Singh A."/>
            <person name="Wilkins M.J."/>
            <person name="Williams K.H."/>
            <person name="Banfield J.F."/>
        </authorList>
    </citation>
    <scope>NUCLEOTIDE SEQUENCE [LARGE SCALE GENOMIC DNA]</scope>
</reference>
<name>A0A0G0Y0G8_9BACT</name>